<accession>A0A7W6GUD6</accession>
<comment type="caution">
    <text evidence="1">The sequence shown here is derived from an EMBL/GenBank/DDBJ whole genome shotgun (WGS) entry which is preliminary data.</text>
</comment>
<dbReference type="AlphaFoldDB" id="A0A7W6GUD6"/>
<evidence type="ECO:0000313" key="2">
    <source>
        <dbReference type="Proteomes" id="UP000541426"/>
    </source>
</evidence>
<gene>
    <name evidence="1" type="ORF">GGQ68_004813</name>
</gene>
<dbReference type="SUPFAM" id="SSF52540">
    <property type="entry name" value="P-loop containing nucleoside triphosphate hydrolases"/>
    <property type="match status" value="1"/>
</dbReference>
<dbReference type="RefSeq" id="WP_183970303.1">
    <property type="nucleotide sequence ID" value="NZ_BAABBZ010000049.1"/>
</dbReference>
<keyword evidence="2" id="KW-1185">Reference proteome</keyword>
<proteinExistence type="predicted"/>
<name>A0A7W6GUD6_9RHOB</name>
<organism evidence="1 2">
    <name type="scientific">Sagittula marina</name>
    <dbReference type="NCBI Taxonomy" id="943940"/>
    <lineage>
        <taxon>Bacteria</taxon>
        <taxon>Pseudomonadati</taxon>
        <taxon>Pseudomonadota</taxon>
        <taxon>Alphaproteobacteria</taxon>
        <taxon>Rhodobacterales</taxon>
        <taxon>Roseobacteraceae</taxon>
        <taxon>Sagittula</taxon>
    </lineage>
</organism>
<reference evidence="1 2" key="1">
    <citation type="submission" date="2020-08" db="EMBL/GenBank/DDBJ databases">
        <title>Genomic Encyclopedia of Type Strains, Phase IV (KMG-IV): sequencing the most valuable type-strain genomes for metagenomic binning, comparative biology and taxonomic classification.</title>
        <authorList>
            <person name="Goeker M."/>
        </authorList>
    </citation>
    <scope>NUCLEOTIDE SEQUENCE [LARGE SCALE GENOMIC DNA]</scope>
    <source>
        <strain evidence="1 2">DSM 102235</strain>
    </source>
</reference>
<dbReference type="EMBL" id="JACIEJ010000024">
    <property type="protein sequence ID" value="MBB3988456.1"/>
    <property type="molecule type" value="Genomic_DNA"/>
</dbReference>
<dbReference type="Gene3D" id="3.40.50.300">
    <property type="entry name" value="P-loop containing nucleotide triphosphate hydrolases"/>
    <property type="match status" value="1"/>
</dbReference>
<sequence length="247" mass="27444">MADTDMTGALAAAADHDSEMDSGLPAIHLLIVLSLGRSGSTFVAKALSQNSDFVNGGENRFFWQELVTRPPEEHPAEIARFFARKPGFAGKALDKTPEIYRYLDQVNFGPHQVDLIELVRNTEAIARSRDGFIGTLRKPKRWLMRIRKYRQDYGTRWYVPILQRWYFVPAMLGLGRNRAFATGSGDSSAAGVAQERRGFDAAVARLRTTQDVTRIDYDAFADSVRGLAPLGFSDAQIAGIAAIYKAR</sequence>
<protein>
    <recommendedName>
        <fullName evidence="3">LPS sulfotransferase NodH</fullName>
    </recommendedName>
</protein>
<dbReference type="Proteomes" id="UP000541426">
    <property type="component" value="Unassembled WGS sequence"/>
</dbReference>
<evidence type="ECO:0008006" key="3">
    <source>
        <dbReference type="Google" id="ProtNLM"/>
    </source>
</evidence>
<dbReference type="InterPro" id="IPR027417">
    <property type="entry name" value="P-loop_NTPase"/>
</dbReference>
<evidence type="ECO:0000313" key="1">
    <source>
        <dbReference type="EMBL" id="MBB3988456.1"/>
    </source>
</evidence>